<dbReference type="EMBL" id="CM042048">
    <property type="protein sequence ID" value="KAI3759385.1"/>
    <property type="molecule type" value="Genomic_DNA"/>
</dbReference>
<name>A0ACB9EKY8_ARCLA</name>
<protein>
    <submittedName>
        <fullName evidence="1">Uncharacterized protein</fullName>
    </submittedName>
</protein>
<reference evidence="2" key="1">
    <citation type="journal article" date="2022" name="Mol. Ecol. Resour.">
        <title>The genomes of chicory, endive, great burdock and yacon provide insights into Asteraceae palaeo-polyploidization history and plant inulin production.</title>
        <authorList>
            <person name="Fan W."/>
            <person name="Wang S."/>
            <person name="Wang H."/>
            <person name="Wang A."/>
            <person name="Jiang F."/>
            <person name="Liu H."/>
            <person name="Zhao H."/>
            <person name="Xu D."/>
            <person name="Zhang Y."/>
        </authorList>
    </citation>
    <scope>NUCLEOTIDE SEQUENCE [LARGE SCALE GENOMIC DNA]</scope>
    <source>
        <strain evidence="2">cv. Niubang</strain>
    </source>
</reference>
<gene>
    <name evidence="1" type="ORF">L6452_07158</name>
</gene>
<accession>A0ACB9EKY8</accession>
<evidence type="ECO:0000313" key="2">
    <source>
        <dbReference type="Proteomes" id="UP001055879"/>
    </source>
</evidence>
<reference evidence="1 2" key="2">
    <citation type="journal article" date="2022" name="Mol. Ecol. Resour.">
        <title>The genomes of chicory, endive, great burdock and yacon provide insights into Asteraceae paleo-polyploidization history and plant inulin production.</title>
        <authorList>
            <person name="Fan W."/>
            <person name="Wang S."/>
            <person name="Wang H."/>
            <person name="Wang A."/>
            <person name="Jiang F."/>
            <person name="Liu H."/>
            <person name="Zhao H."/>
            <person name="Xu D."/>
            <person name="Zhang Y."/>
        </authorList>
    </citation>
    <scope>NUCLEOTIDE SEQUENCE [LARGE SCALE GENOMIC DNA]</scope>
    <source>
        <strain evidence="2">cv. Niubang</strain>
    </source>
</reference>
<organism evidence="1 2">
    <name type="scientific">Arctium lappa</name>
    <name type="common">Greater burdock</name>
    <name type="synonym">Lappa major</name>
    <dbReference type="NCBI Taxonomy" id="4217"/>
    <lineage>
        <taxon>Eukaryota</taxon>
        <taxon>Viridiplantae</taxon>
        <taxon>Streptophyta</taxon>
        <taxon>Embryophyta</taxon>
        <taxon>Tracheophyta</taxon>
        <taxon>Spermatophyta</taxon>
        <taxon>Magnoliopsida</taxon>
        <taxon>eudicotyledons</taxon>
        <taxon>Gunneridae</taxon>
        <taxon>Pentapetalae</taxon>
        <taxon>asterids</taxon>
        <taxon>campanulids</taxon>
        <taxon>Asterales</taxon>
        <taxon>Asteraceae</taxon>
        <taxon>Carduoideae</taxon>
        <taxon>Cardueae</taxon>
        <taxon>Arctiinae</taxon>
        <taxon>Arctium</taxon>
    </lineage>
</organism>
<dbReference type="Proteomes" id="UP001055879">
    <property type="component" value="Linkage Group LG02"/>
</dbReference>
<evidence type="ECO:0000313" key="1">
    <source>
        <dbReference type="EMBL" id="KAI3759385.1"/>
    </source>
</evidence>
<keyword evidence="2" id="KW-1185">Reference proteome</keyword>
<sequence length="160" mass="17811">MSTPPAAEFFRSPETSSPGDFPPLSRSETRPRIKGRFAKQMESAESEMDRWLFTVAYGVPPKVVMMWKWNTTSFHRIVGTFDYSTTKTDGGSSKSKLKELESDTNCIVSSLNGAFSPSILSSFPKENLLLGFPPPEFKGSLNDHLHKLLLGFPLLGHDPE</sequence>
<proteinExistence type="predicted"/>
<comment type="caution">
    <text evidence="1">The sequence shown here is derived from an EMBL/GenBank/DDBJ whole genome shotgun (WGS) entry which is preliminary data.</text>
</comment>